<feature type="compositionally biased region" description="Pro residues" evidence="1">
    <location>
        <begin position="85"/>
        <end position="112"/>
    </location>
</feature>
<feature type="compositionally biased region" description="Low complexity" evidence="1">
    <location>
        <begin position="73"/>
        <end position="84"/>
    </location>
</feature>
<keyword evidence="2" id="KW-0812">Transmembrane</keyword>
<feature type="region of interest" description="Disordered" evidence="1">
    <location>
        <begin position="66"/>
        <end position="112"/>
    </location>
</feature>
<keyword evidence="4" id="KW-1185">Reference proteome</keyword>
<name>A0AB34IFN5_PRYPA</name>
<feature type="region of interest" description="Disordered" evidence="1">
    <location>
        <begin position="178"/>
        <end position="203"/>
    </location>
</feature>
<dbReference type="AlphaFoldDB" id="A0AB34IFN5"/>
<dbReference type="Proteomes" id="UP001515480">
    <property type="component" value="Unassembled WGS sequence"/>
</dbReference>
<evidence type="ECO:0000313" key="4">
    <source>
        <dbReference type="Proteomes" id="UP001515480"/>
    </source>
</evidence>
<evidence type="ECO:0000256" key="2">
    <source>
        <dbReference type="SAM" id="Phobius"/>
    </source>
</evidence>
<organism evidence="3 4">
    <name type="scientific">Prymnesium parvum</name>
    <name type="common">Toxic golden alga</name>
    <dbReference type="NCBI Taxonomy" id="97485"/>
    <lineage>
        <taxon>Eukaryota</taxon>
        <taxon>Haptista</taxon>
        <taxon>Haptophyta</taxon>
        <taxon>Prymnesiophyceae</taxon>
        <taxon>Prymnesiales</taxon>
        <taxon>Prymnesiaceae</taxon>
        <taxon>Prymnesium</taxon>
    </lineage>
</organism>
<proteinExistence type="predicted"/>
<accession>A0AB34IFN5</accession>
<evidence type="ECO:0008006" key="5">
    <source>
        <dbReference type="Google" id="ProtNLM"/>
    </source>
</evidence>
<evidence type="ECO:0000313" key="3">
    <source>
        <dbReference type="EMBL" id="KAL1498949.1"/>
    </source>
</evidence>
<gene>
    <name evidence="3" type="ORF">AB1Y20_013470</name>
</gene>
<feature type="compositionally biased region" description="Pro residues" evidence="1">
    <location>
        <begin position="181"/>
        <end position="201"/>
    </location>
</feature>
<dbReference type="PRINTS" id="PR01217">
    <property type="entry name" value="PRICHEXTENSN"/>
</dbReference>
<protein>
    <recommendedName>
        <fullName evidence="5">ADP-ribosyl cyclase/cyclic ADP-ribose hydrolase</fullName>
    </recommendedName>
</protein>
<sequence length="518" mass="56366">MGRFSRAYTPAKFDRVRTDELADITDVVRHPPLRAARPPLSYAALCTVFGLTVALAAGAVAYATLPAPPPPSSRAAKPAEAPTRRPAPSPPLPPLPSPSPLAAPPPPPPPAAAALPVPPAGCAPFGDARCRGCSDIRPAGACGRGFLVDAAGGGGGLRLYRCRLADGLCQATPWPSCRAAPPAPPRPPAPHAPRPAPPAPPRAALSAGRCAAMLADPTHLFRRMWAAEGWGLWEDLPQCWRRARDDVEAEAPEERFFREVADGSVCDSEWSDRGGDSFLPRLRGASPALVGFDEAIEALCASELPDSRQGYTNEDHMRCYAARYEDVRHKYCPGITLDHCDLYKVYNHWEDKGKAMGRRFECSHAAHCRRANMNILTLVDKTELPYNMCRNLEWQVCAARGQLPGQQRPLIRFAVAPRDLDVSPESRRPLGACGGWHPPEAPTRGIFGFTNDDIFFLEVCIFTQICTNGQEIFALKAGDTFTCQYSAAGLEKLTQLLRSPPVFDWQSNLRCTEDGPRW</sequence>
<keyword evidence="2" id="KW-1133">Transmembrane helix</keyword>
<feature type="transmembrane region" description="Helical" evidence="2">
    <location>
        <begin position="42"/>
        <end position="65"/>
    </location>
</feature>
<dbReference type="EMBL" id="JBGBPQ010000026">
    <property type="protein sequence ID" value="KAL1498949.1"/>
    <property type="molecule type" value="Genomic_DNA"/>
</dbReference>
<comment type="caution">
    <text evidence="3">The sequence shown here is derived from an EMBL/GenBank/DDBJ whole genome shotgun (WGS) entry which is preliminary data.</text>
</comment>
<evidence type="ECO:0000256" key="1">
    <source>
        <dbReference type="SAM" id="MobiDB-lite"/>
    </source>
</evidence>
<keyword evidence="2" id="KW-0472">Membrane</keyword>
<reference evidence="3 4" key="1">
    <citation type="journal article" date="2024" name="Science">
        <title>Giant polyketide synthase enzymes in the biosynthesis of giant marine polyether toxins.</title>
        <authorList>
            <person name="Fallon T.R."/>
            <person name="Shende V.V."/>
            <person name="Wierzbicki I.H."/>
            <person name="Pendleton A.L."/>
            <person name="Watervoot N.F."/>
            <person name="Auber R.P."/>
            <person name="Gonzalez D.J."/>
            <person name="Wisecaver J.H."/>
            <person name="Moore B.S."/>
        </authorList>
    </citation>
    <scope>NUCLEOTIDE SEQUENCE [LARGE SCALE GENOMIC DNA]</scope>
    <source>
        <strain evidence="3 4">12B1</strain>
    </source>
</reference>